<proteinExistence type="inferred from homology"/>
<keyword evidence="2" id="KW-0521">NADP</keyword>
<dbReference type="PANTHER" id="PTHR43827:SF3">
    <property type="entry name" value="NADP-DEPENDENT OXIDOREDUCTASE DOMAIN-CONTAINING PROTEIN"/>
    <property type="match status" value="1"/>
</dbReference>
<evidence type="ECO:0000313" key="9">
    <source>
        <dbReference type="Proteomes" id="UP000772434"/>
    </source>
</evidence>
<organism evidence="8 9">
    <name type="scientific">Rhodocollybia butyracea</name>
    <dbReference type="NCBI Taxonomy" id="206335"/>
    <lineage>
        <taxon>Eukaryota</taxon>
        <taxon>Fungi</taxon>
        <taxon>Dikarya</taxon>
        <taxon>Basidiomycota</taxon>
        <taxon>Agaricomycotina</taxon>
        <taxon>Agaricomycetes</taxon>
        <taxon>Agaricomycetidae</taxon>
        <taxon>Agaricales</taxon>
        <taxon>Marasmiineae</taxon>
        <taxon>Omphalotaceae</taxon>
        <taxon>Rhodocollybia</taxon>
    </lineage>
</organism>
<keyword evidence="3" id="KW-0560">Oxidoreductase</keyword>
<accession>A0A9P5PDL0</accession>
<dbReference type="Pfam" id="PF00248">
    <property type="entry name" value="Aldo_ket_red"/>
    <property type="match status" value="1"/>
</dbReference>
<evidence type="ECO:0000259" key="7">
    <source>
        <dbReference type="Pfam" id="PF00248"/>
    </source>
</evidence>
<dbReference type="GO" id="GO:0016616">
    <property type="term" value="F:oxidoreductase activity, acting on the CH-OH group of donors, NAD or NADP as acceptor"/>
    <property type="evidence" value="ECO:0007669"/>
    <property type="project" value="UniProtKB-ARBA"/>
</dbReference>
<comment type="caution">
    <text evidence="8">The sequence shown here is derived from an EMBL/GenBank/DDBJ whole genome shotgun (WGS) entry which is preliminary data.</text>
</comment>
<reference evidence="8" key="1">
    <citation type="submission" date="2020-11" db="EMBL/GenBank/DDBJ databases">
        <authorList>
            <consortium name="DOE Joint Genome Institute"/>
            <person name="Ahrendt S."/>
            <person name="Riley R."/>
            <person name="Andreopoulos W."/>
            <person name="Labutti K."/>
            <person name="Pangilinan J."/>
            <person name="Ruiz-Duenas F.J."/>
            <person name="Barrasa J.M."/>
            <person name="Sanchez-Garcia M."/>
            <person name="Camarero S."/>
            <person name="Miyauchi S."/>
            <person name="Serrano A."/>
            <person name="Linde D."/>
            <person name="Babiker R."/>
            <person name="Drula E."/>
            <person name="Ayuso-Fernandez I."/>
            <person name="Pacheco R."/>
            <person name="Padilla G."/>
            <person name="Ferreira P."/>
            <person name="Barriuso J."/>
            <person name="Kellner H."/>
            <person name="Castanera R."/>
            <person name="Alfaro M."/>
            <person name="Ramirez L."/>
            <person name="Pisabarro A.G."/>
            <person name="Kuo A."/>
            <person name="Tritt A."/>
            <person name="Lipzen A."/>
            <person name="He G."/>
            <person name="Yan M."/>
            <person name="Ng V."/>
            <person name="Cullen D."/>
            <person name="Martin F."/>
            <person name="Rosso M.-N."/>
            <person name="Henrissat B."/>
            <person name="Hibbett D."/>
            <person name="Martinez A.T."/>
            <person name="Grigoriev I.V."/>
        </authorList>
    </citation>
    <scope>NUCLEOTIDE SEQUENCE</scope>
    <source>
        <strain evidence="8">AH 40177</strain>
    </source>
</reference>
<dbReference type="InterPro" id="IPR020471">
    <property type="entry name" value="AKR"/>
</dbReference>
<name>A0A9P5PDL0_9AGAR</name>
<dbReference type="AlphaFoldDB" id="A0A9P5PDL0"/>
<dbReference type="EMBL" id="JADNRY010000187">
    <property type="protein sequence ID" value="KAF9061913.1"/>
    <property type="molecule type" value="Genomic_DNA"/>
</dbReference>
<feature type="domain" description="NADP-dependent oxidoreductase" evidence="7">
    <location>
        <begin position="25"/>
        <end position="271"/>
    </location>
</feature>
<dbReference type="GO" id="GO:0016652">
    <property type="term" value="F:oxidoreductase activity, acting on NAD(P)H as acceptor"/>
    <property type="evidence" value="ECO:0007669"/>
    <property type="project" value="InterPro"/>
</dbReference>
<protein>
    <submittedName>
        <fullName evidence="8">NADP-dependent oxidoreductase domain-containing protein</fullName>
    </submittedName>
</protein>
<dbReference type="InterPro" id="IPR018170">
    <property type="entry name" value="Aldo/ket_reductase_CS"/>
</dbReference>
<evidence type="ECO:0000256" key="3">
    <source>
        <dbReference type="ARBA" id="ARBA00023002"/>
    </source>
</evidence>
<evidence type="ECO:0000256" key="1">
    <source>
        <dbReference type="ARBA" id="ARBA00007905"/>
    </source>
</evidence>
<dbReference type="PANTHER" id="PTHR43827">
    <property type="entry name" value="2,5-DIKETO-D-GLUCONIC ACID REDUCTASE"/>
    <property type="match status" value="1"/>
</dbReference>
<feature type="active site" description="Proton donor" evidence="4">
    <location>
        <position position="50"/>
    </location>
</feature>
<evidence type="ECO:0000256" key="5">
    <source>
        <dbReference type="PIRSR" id="PIRSR000097-2"/>
    </source>
</evidence>
<dbReference type="Proteomes" id="UP000772434">
    <property type="component" value="Unassembled WGS sequence"/>
</dbReference>
<keyword evidence="9" id="KW-1185">Reference proteome</keyword>
<dbReference type="OrthoDB" id="416253at2759"/>
<dbReference type="InterPro" id="IPR044494">
    <property type="entry name" value="AKR3C2/3"/>
</dbReference>
<dbReference type="PIRSF" id="PIRSF000097">
    <property type="entry name" value="AKR"/>
    <property type="match status" value="1"/>
</dbReference>
<comment type="similarity">
    <text evidence="1">Belongs to the aldo/keto reductase family.</text>
</comment>
<dbReference type="SUPFAM" id="SSF51430">
    <property type="entry name" value="NAD(P)-linked oxidoreductase"/>
    <property type="match status" value="1"/>
</dbReference>
<evidence type="ECO:0000256" key="6">
    <source>
        <dbReference type="PIRSR" id="PIRSR000097-3"/>
    </source>
</evidence>
<dbReference type="FunFam" id="3.20.20.100:FF:000002">
    <property type="entry name" value="2,5-diketo-D-gluconic acid reductase A"/>
    <property type="match status" value="1"/>
</dbReference>
<evidence type="ECO:0000256" key="4">
    <source>
        <dbReference type="PIRSR" id="PIRSR000097-1"/>
    </source>
</evidence>
<dbReference type="Gene3D" id="3.20.20.100">
    <property type="entry name" value="NADP-dependent oxidoreductase domain"/>
    <property type="match status" value="1"/>
</dbReference>
<evidence type="ECO:0000313" key="8">
    <source>
        <dbReference type="EMBL" id="KAF9061913.1"/>
    </source>
</evidence>
<feature type="binding site" evidence="5">
    <location>
        <position position="106"/>
    </location>
    <ligand>
        <name>substrate</name>
    </ligand>
</feature>
<dbReference type="PRINTS" id="PR00069">
    <property type="entry name" value="ALDKETRDTASE"/>
</dbReference>
<dbReference type="InterPro" id="IPR036812">
    <property type="entry name" value="NAD(P)_OxRdtase_dom_sf"/>
</dbReference>
<dbReference type="CDD" id="cd19120">
    <property type="entry name" value="AKR_AKR3C2-3"/>
    <property type="match status" value="1"/>
</dbReference>
<dbReference type="PROSITE" id="PS00062">
    <property type="entry name" value="ALDOKETO_REDUCTASE_2"/>
    <property type="match status" value="1"/>
</dbReference>
<gene>
    <name evidence="8" type="ORF">BDP27DRAFT_1234360</name>
</gene>
<feature type="site" description="Lowers pKa of active site Tyr" evidence="6">
    <location>
        <position position="75"/>
    </location>
</feature>
<dbReference type="InterPro" id="IPR023210">
    <property type="entry name" value="NADP_OxRdtase_dom"/>
</dbReference>
<sequence>MSLTISLNDGSQVPWLGFGTGTALFGQDAATFVKAAIETGITHLDGAQAYRNEETLGKGIKDSGVKREKLFITTKLAETPAGPIKSTLKTSLKDLGVDQVDLFLIHSPFLARKEEGKLKQWWKEMEEIKKEGLAKSIGVSNFKVEDLQVILEDATIIPSVNQIEMHPYIWDTASVVYDFCKEKGIVVQSYGGLSPITVYSGGSVDPILASAAERLSKESGTTVSPGQVLTKWLIQKGVIIITTSSKVSRIKESLAVPSLPDLTSDEISAIETEGLKVHKRYRMRHVFDE</sequence>
<evidence type="ECO:0000256" key="2">
    <source>
        <dbReference type="ARBA" id="ARBA00022857"/>
    </source>
</evidence>